<proteinExistence type="evidence at transcript level"/>
<feature type="chain" id="PRO_5018974321" evidence="1">
    <location>
        <begin position="23"/>
        <end position="70"/>
    </location>
</feature>
<evidence type="ECO:0000256" key="1">
    <source>
        <dbReference type="SAM" id="SignalP"/>
    </source>
</evidence>
<accession>A0A3S8V4U2</accession>
<organism evidence="2">
    <name type="scientific">Didymocentrus krausi</name>
    <dbReference type="NCBI Taxonomy" id="1546215"/>
    <lineage>
        <taxon>Eukaryota</taxon>
        <taxon>Metazoa</taxon>
        <taxon>Ecdysozoa</taxon>
        <taxon>Arthropoda</taxon>
        <taxon>Chelicerata</taxon>
        <taxon>Arachnida</taxon>
        <taxon>Scorpiones</taxon>
        <taxon>Iurida</taxon>
        <taxon>Scorpionoidea</taxon>
        <taxon>Diplocentridae</taxon>
        <taxon>Diplocentrinae</taxon>
        <taxon>Didymocentrus</taxon>
    </lineage>
</organism>
<dbReference type="EMBL" id="MK049519">
    <property type="protein sequence ID" value="AZL95818.1"/>
    <property type="molecule type" value="mRNA"/>
</dbReference>
<reference evidence="2" key="1">
    <citation type="journal article" date="2018" name="Comp. Biochem. Physiol. C Toxicol. Pharmacol.">
        <title>Biochemical characterization of the venom of Central American scorpion Didymocentrus krausi Francke, 1978 (Diplocentridae) and its toxic effects in vivo and in vitro.</title>
        <authorList>
            <person name="Rojas-Azofeifa D."/>
            <person name="Sasa M."/>
            <person name="Lomonte B."/>
            <person name="Diego-Garcia E."/>
            <person name="Ortiz N."/>
            <person name="Bonilla F."/>
            <person name="Murillo R."/>
            <person name="Tytgat J."/>
            <person name="Diaz C."/>
        </authorList>
    </citation>
    <scope>NUCLEOTIDE SEQUENCE</scope>
    <source>
        <tissue evidence="2">Venom gland</tissue>
    </source>
</reference>
<sequence length="70" mass="8212">MNVKTFLVIFLVYLIMAQEAEAFLSTIGNWIGGALSKLFGRKRKREIETFFDPNQQDLDRELERLLSQFN</sequence>
<name>A0A3S8V4U2_9SCOR</name>
<evidence type="ECO:0000313" key="2">
    <source>
        <dbReference type="EMBL" id="AZL95818.1"/>
    </source>
</evidence>
<dbReference type="AlphaFoldDB" id="A0A3S8V4U2"/>
<feature type="signal peptide" evidence="1">
    <location>
        <begin position="1"/>
        <end position="22"/>
    </location>
</feature>
<protein>
    <submittedName>
        <fullName evidence="2">Antimicrobial non-disulfide-bridged peptide</fullName>
    </submittedName>
</protein>
<keyword evidence="1" id="KW-0732">Signal</keyword>